<dbReference type="AlphaFoldDB" id="A0A0C2A340"/>
<proteinExistence type="predicted"/>
<gene>
    <name evidence="1" type="ORF">DB30_02821</name>
</gene>
<dbReference type="EMBL" id="JMCC02000020">
    <property type="protein sequence ID" value="KIG17788.1"/>
    <property type="molecule type" value="Genomic_DNA"/>
</dbReference>
<dbReference type="Proteomes" id="UP000031599">
    <property type="component" value="Unassembled WGS sequence"/>
</dbReference>
<reference evidence="1 2" key="1">
    <citation type="submission" date="2014-12" db="EMBL/GenBank/DDBJ databases">
        <title>Genome assembly of Enhygromyxa salina DSM 15201.</title>
        <authorList>
            <person name="Sharma G."/>
            <person name="Subramanian S."/>
        </authorList>
    </citation>
    <scope>NUCLEOTIDE SEQUENCE [LARGE SCALE GENOMIC DNA]</scope>
    <source>
        <strain evidence="1 2">DSM 15201</strain>
    </source>
</reference>
<evidence type="ECO:0000313" key="1">
    <source>
        <dbReference type="EMBL" id="KIG17788.1"/>
    </source>
</evidence>
<sequence>MNPETGEAEPCDLDVGLPQLRLISAGDMIDVHIGSGYFDGVAPHAKPDRS</sequence>
<name>A0A0C2A340_9BACT</name>
<accession>A0A0C2A340</accession>
<comment type="caution">
    <text evidence="1">The sequence shown here is derived from an EMBL/GenBank/DDBJ whole genome shotgun (WGS) entry which is preliminary data.</text>
</comment>
<evidence type="ECO:0000313" key="2">
    <source>
        <dbReference type="Proteomes" id="UP000031599"/>
    </source>
</evidence>
<organism evidence="1 2">
    <name type="scientific">Enhygromyxa salina</name>
    <dbReference type="NCBI Taxonomy" id="215803"/>
    <lineage>
        <taxon>Bacteria</taxon>
        <taxon>Pseudomonadati</taxon>
        <taxon>Myxococcota</taxon>
        <taxon>Polyangia</taxon>
        <taxon>Nannocystales</taxon>
        <taxon>Nannocystaceae</taxon>
        <taxon>Enhygromyxa</taxon>
    </lineage>
</organism>
<protein>
    <submittedName>
        <fullName evidence="1">Uncharacterized protein</fullName>
    </submittedName>
</protein>